<evidence type="ECO:0000313" key="1">
    <source>
        <dbReference type="EMBL" id="MBX51126.1"/>
    </source>
</evidence>
<accession>A0A2P2P8Q2</accession>
<organism evidence="1">
    <name type="scientific">Rhizophora mucronata</name>
    <name type="common">Asiatic mangrove</name>
    <dbReference type="NCBI Taxonomy" id="61149"/>
    <lineage>
        <taxon>Eukaryota</taxon>
        <taxon>Viridiplantae</taxon>
        <taxon>Streptophyta</taxon>
        <taxon>Embryophyta</taxon>
        <taxon>Tracheophyta</taxon>
        <taxon>Spermatophyta</taxon>
        <taxon>Magnoliopsida</taxon>
        <taxon>eudicotyledons</taxon>
        <taxon>Gunneridae</taxon>
        <taxon>Pentapetalae</taxon>
        <taxon>rosids</taxon>
        <taxon>fabids</taxon>
        <taxon>Malpighiales</taxon>
        <taxon>Rhizophoraceae</taxon>
        <taxon>Rhizophora</taxon>
    </lineage>
</organism>
<proteinExistence type="predicted"/>
<name>A0A2P2P8Q2_RHIMU</name>
<reference evidence="1" key="1">
    <citation type="submission" date="2018-02" db="EMBL/GenBank/DDBJ databases">
        <title>Rhizophora mucronata_Transcriptome.</title>
        <authorList>
            <person name="Meera S.P."/>
            <person name="Sreeshan A."/>
            <person name="Augustine A."/>
        </authorList>
    </citation>
    <scope>NUCLEOTIDE SEQUENCE</scope>
    <source>
        <tissue evidence="1">Leaf</tissue>
    </source>
</reference>
<protein>
    <submittedName>
        <fullName evidence="1">Uncharacterized protein</fullName>
    </submittedName>
</protein>
<dbReference type="AlphaFoldDB" id="A0A2P2P8Q2"/>
<dbReference type="EMBL" id="GGEC01070642">
    <property type="protein sequence ID" value="MBX51126.1"/>
    <property type="molecule type" value="Transcribed_RNA"/>
</dbReference>
<sequence length="18" mass="2074">MLVLCILSKYFVLAPLLH</sequence>